<dbReference type="Gene3D" id="1.10.150.250">
    <property type="entry name" value="Flavinator of succinate dehydrogenase"/>
    <property type="match status" value="1"/>
</dbReference>
<dbReference type="EMBL" id="JACXXJ020000005">
    <property type="protein sequence ID" value="MBF2716024.1"/>
    <property type="molecule type" value="Genomic_DNA"/>
</dbReference>
<dbReference type="Pfam" id="PF03937">
    <property type="entry name" value="Sdh5"/>
    <property type="match status" value="1"/>
</dbReference>
<evidence type="ECO:0000256" key="3">
    <source>
        <dbReference type="ARBA" id="ARBA00023186"/>
    </source>
</evidence>
<evidence type="ECO:0000256" key="2">
    <source>
        <dbReference type="ARBA" id="ARBA00019418"/>
    </source>
</evidence>
<name>A0AAE2REK1_AGRVI</name>
<evidence type="ECO:0000313" key="4">
    <source>
        <dbReference type="EMBL" id="MBF2716024.1"/>
    </source>
</evidence>
<accession>A0AAE2REK1</accession>
<gene>
    <name evidence="4" type="ORF">IEI95_017540</name>
</gene>
<keyword evidence="3" id="KW-0143">Chaperone</keyword>
<dbReference type="PANTHER" id="PTHR12469:SF2">
    <property type="entry name" value="SUCCINATE DEHYDROGENASE ASSEMBLY FACTOR 2, MITOCHONDRIAL"/>
    <property type="match status" value="1"/>
</dbReference>
<dbReference type="InterPro" id="IPR005631">
    <property type="entry name" value="SDH"/>
</dbReference>
<proteinExistence type="inferred from homology"/>
<dbReference type="RefSeq" id="WP_156536388.1">
    <property type="nucleotide sequence ID" value="NZ_JACXXJ020000005.1"/>
</dbReference>
<evidence type="ECO:0000313" key="5">
    <source>
        <dbReference type="Proteomes" id="UP000655037"/>
    </source>
</evidence>
<sequence length="115" mass="12817">MTGLVRSSADLDPRRRRILFRCWHRGIREMDLMLGQFAEAEISALNDAELDDLELIMAEEDNDLISWINGAAPVPVHMQIPLFDRIAATRPDFSPVDGLAIALSSRPDASAVTEK</sequence>
<comment type="caution">
    <text evidence="4">The sequence shown here is derived from an EMBL/GenBank/DDBJ whole genome shotgun (WGS) entry which is preliminary data.</text>
</comment>
<dbReference type="GO" id="GO:0006099">
    <property type="term" value="P:tricarboxylic acid cycle"/>
    <property type="evidence" value="ECO:0007669"/>
    <property type="project" value="TreeGrafter"/>
</dbReference>
<dbReference type="SUPFAM" id="SSF109910">
    <property type="entry name" value="YgfY-like"/>
    <property type="match status" value="1"/>
</dbReference>
<dbReference type="Proteomes" id="UP000655037">
    <property type="component" value="Unassembled WGS sequence"/>
</dbReference>
<evidence type="ECO:0000256" key="1">
    <source>
        <dbReference type="ARBA" id="ARBA00008571"/>
    </source>
</evidence>
<dbReference type="PANTHER" id="PTHR12469">
    <property type="entry name" value="PROTEIN EMI5 HOMOLOG, MITOCHONDRIAL"/>
    <property type="match status" value="1"/>
</dbReference>
<dbReference type="AlphaFoldDB" id="A0AAE2REK1"/>
<comment type="similarity">
    <text evidence="1">Belongs to the SdhE FAD assembly factor family.</text>
</comment>
<organism evidence="4 5">
    <name type="scientific">Agrobacterium vitis</name>
    <name type="common">Rhizobium vitis</name>
    <dbReference type="NCBI Taxonomy" id="373"/>
    <lineage>
        <taxon>Bacteria</taxon>
        <taxon>Pseudomonadati</taxon>
        <taxon>Pseudomonadota</taxon>
        <taxon>Alphaproteobacteria</taxon>
        <taxon>Hyphomicrobiales</taxon>
        <taxon>Rhizobiaceae</taxon>
        <taxon>Rhizobium/Agrobacterium group</taxon>
        <taxon>Agrobacterium</taxon>
    </lineage>
</organism>
<protein>
    <recommendedName>
        <fullName evidence="2">FAD assembly factor SdhE</fullName>
    </recommendedName>
</protein>
<reference evidence="4" key="1">
    <citation type="submission" date="2020-11" db="EMBL/GenBank/DDBJ databases">
        <title>Agrobacterium vitis strain K377 genome.</title>
        <authorList>
            <person name="Xi H."/>
        </authorList>
    </citation>
    <scope>NUCLEOTIDE SEQUENCE</scope>
    <source>
        <strain evidence="4">K377</strain>
    </source>
</reference>
<dbReference type="InterPro" id="IPR036714">
    <property type="entry name" value="SDH_sf"/>
</dbReference>